<evidence type="ECO:0000313" key="7">
    <source>
        <dbReference type="EMBL" id="PNY17959.1"/>
    </source>
</evidence>
<dbReference type="GO" id="GO:0016705">
    <property type="term" value="F:oxidoreductase activity, acting on paired donors, with incorporation or reduction of molecular oxygen"/>
    <property type="evidence" value="ECO:0007669"/>
    <property type="project" value="InterPro"/>
</dbReference>
<dbReference type="PRINTS" id="PR00463">
    <property type="entry name" value="EP450I"/>
</dbReference>
<keyword evidence="5" id="KW-0408">Iron</keyword>
<name>A0A2K3PRN4_TRIPR</name>
<dbReference type="SUPFAM" id="SSF48264">
    <property type="entry name" value="Cytochrome P450"/>
    <property type="match status" value="1"/>
</dbReference>
<evidence type="ECO:0000256" key="5">
    <source>
        <dbReference type="ARBA" id="ARBA00023004"/>
    </source>
</evidence>
<dbReference type="AlphaFoldDB" id="A0A2K3PRN4"/>
<dbReference type="InterPro" id="IPR052306">
    <property type="entry name" value="CYP450_71D"/>
</dbReference>
<dbReference type="Pfam" id="PF00067">
    <property type="entry name" value="p450"/>
    <property type="match status" value="1"/>
</dbReference>
<evidence type="ECO:0000256" key="3">
    <source>
        <dbReference type="ARBA" id="ARBA00022723"/>
    </source>
</evidence>
<dbReference type="GO" id="GO:0005506">
    <property type="term" value="F:iron ion binding"/>
    <property type="evidence" value="ECO:0007669"/>
    <property type="project" value="InterPro"/>
</dbReference>
<dbReference type="PANTHER" id="PTHR47953:SF16">
    <property type="entry name" value="CYTOCHROME P450 71D8"/>
    <property type="match status" value="1"/>
</dbReference>
<evidence type="ECO:0000256" key="2">
    <source>
        <dbReference type="ARBA" id="ARBA00022617"/>
    </source>
</evidence>
<dbReference type="PRINTS" id="PR00385">
    <property type="entry name" value="P450"/>
</dbReference>
<proteinExistence type="inferred from homology"/>
<dbReference type="EMBL" id="ASHM01009823">
    <property type="protein sequence ID" value="PNY17959.1"/>
    <property type="molecule type" value="Genomic_DNA"/>
</dbReference>
<evidence type="ECO:0000256" key="6">
    <source>
        <dbReference type="ARBA" id="ARBA00023033"/>
    </source>
</evidence>
<dbReference type="InterPro" id="IPR002401">
    <property type="entry name" value="Cyt_P450_E_grp-I"/>
</dbReference>
<comment type="caution">
    <text evidence="7">The sequence shown here is derived from an EMBL/GenBank/DDBJ whole genome shotgun (WGS) entry which is preliminary data.</text>
</comment>
<keyword evidence="4" id="KW-0560">Oxidoreductase</keyword>
<comment type="similarity">
    <text evidence="1">Belongs to the cytochrome P450 family.</text>
</comment>
<evidence type="ECO:0000256" key="4">
    <source>
        <dbReference type="ARBA" id="ARBA00023002"/>
    </source>
</evidence>
<keyword evidence="6" id="KW-0503">Monooxygenase</keyword>
<organism evidence="7 8">
    <name type="scientific">Trifolium pratense</name>
    <name type="common">Red clover</name>
    <dbReference type="NCBI Taxonomy" id="57577"/>
    <lineage>
        <taxon>Eukaryota</taxon>
        <taxon>Viridiplantae</taxon>
        <taxon>Streptophyta</taxon>
        <taxon>Embryophyta</taxon>
        <taxon>Tracheophyta</taxon>
        <taxon>Spermatophyta</taxon>
        <taxon>Magnoliopsida</taxon>
        <taxon>eudicotyledons</taxon>
        <taxon>Gunneridae</taxon>
        <taxon>Pentapetalae</taxon>
        <taxon>rosids</taxon>
        <taxon>fabids</taxon>
        <taxon>Fabales</taxon>
        <taxon>Fabaceae</taxon>
        <taxon>Papilionoideae</taxon>
        <taxon>50 kb inversion clade</taxon>
        <taxon>NPAAA clade</taxon>
        <taxon>Hologalegina</taxon>
        <taxon>IRL clade</taxon>
        <taxon>Trifolieae</taxon>
        <taxon>Trifolium</taxon>
    </lineage>
</organism>
<evidence type="ECO:0000256" key="1">
    <source>
        <dbReference type="ARBA" id="ARBA00010617"/>
    </source>
</evidence>
<reference evidence="7 8" key="2">
    <citation type="journal article" date="2017" name="Front. Plant Sci.">
        <title>Gene Classification and Mining of Molecular Markers Useful in Red Clover (Trifolium pratense) Breeding.</title>
        <authorList>
            <person name="Istvanek J."/>
            <person name="Dluhosova J."/>
            <person name="Dluhos P."/>
            <person name="Patkova L."/>
            <person name="Nedelnik J."/>
            <person name="Repkova J."/>
        </authorList>
    </citation>
    <scope>NUCLEOTIDE SEQUENCE [LARGE SCALE GENOMIC DNA]</scope>
    <source>
        <strain evidence="8">cv. Tatra</strain>
        <tissue evidence="7">Young leaves</tissue>
    </source>
</reference>
<dbReference type="GO" id="GO:0020037">
    <property type="term" value="F:heme binding"/>
    <property type="evidence" value="ECO:0007669"/>
    <property type="project" value="InterPro"/>
</dbReference>
<protein>
    <submittedName>
        <fullName evidence="7">Cytochrome p450 71d8-like protein</fullName>
    </submittedName>
</protein>
<dbReference type="PANTHER" id="PTHR47953">
    <property type="entry name" value="OS08G0105600 PROTEIN"/>
    <property type="match status" value="1"/>
</dbReference>
<feature type="non-terminal residue" evidence="7">
    <location>
        <position position="1"/>
    </location>
</feature>
<dbReference type="InterPro" id="IPR001128">
    <property type="entry name" value="Cyt_P450"/>
</dbReference>
<gene>
    <name evidence="7" type="ORF">L195_g014715</name>
</gene>
<keyword evidence="2" id="KW-0349">Heme</keyword>
<dbReference type="Gene3D" id="1.10.630.10">
    <property type="entry name" value="Cytochrome P450"/>
    <property type="match status" value="1"/>
</dbReference>
<keyword evidence="3" id="KW-0479">Metal-binding</keyword>
<evidence type="ECO:0000313" key="8">
    <source>
        <dbReference type="Proteomes" id="UP000236291"/>
    </source>
</evidence>
<sequence length="155" mass="17713">DMFGGATDTSATTLEWTMSELMKNPRVMKKVQTEIRETFKGKKRIYESDLHELSYMKSVIKETMRLHPPATLILRECIKACKLSGYEIPIKTQVMVNLWALGRDPNHWDDAEKFMPESKHGASSGCITIPLQLGNSKWNETRGLGYVRSLWSYGV</sequence>
<accession>A0A2K3PRN4</accession>
<dbReference type="Proteomes" id="UP000236291">
    <property type="component" value="Unassembled WGS sequence"/>
</dbReference>
<dbReference type="STRING" id="57577.A0A2K3PRN4"/>
<reference evidence="7 8" key="1">
    <citation type="journal article" date="2014" name="Am. J. Bot.">
        <title>Genome assembly and annotation for red clover (Trifolium pratense; Fabaceae).</title>
        <authorList>
            <person name="Istvanek J."/>
            <person name="Jaros M."/>
            <person name="Krenek A."/>
            <person name="Repkova J."/>
        </authorList>
    </citation>
    <scope>NUCLEOTIDE SEQUENCE [LARGE SCALE GENOMIC DNA]</scope>
    <source>
        <strain evidence="8">cv. Tatra</strain>
        <tissue evidence="7">Young leaves</tissue>
    </source>
</reference>
<dbReference type="InterPro" id="IPR036396">
    <property type="entry name" value="Cyt_P450_sf"/>
</dbReference>
<dbReference type="GO" id="GO:0004497">
    <property type="term" value="F:monooxygenase activity"/>
    <property type="evidence" value="ECO:0007669"/>
    <property type="project" value="UniProtKB-KW"/>
</dbReference>